<name>A0A3P7J659_STRVU</name>
<evidence type="ECO:0000313" key="3">
    <source>
        <dbReference type="Proteomes" id="UP000270094"/>
    </source>
</evidence>
<feature type="compositionally biased region" description="Basic and acidic residues" evidence="1">
    <location>
        <begin position="34"/>
        <end position="67"/>
    </location>
</feature>
<evidence type="ECO:0000256" key="1">
    <source>
        <dbReference type="SAM" id="MobiDB-lite"/>
    </source>
</evidence>
<proteinExistence type="predicted"/>
<evidence type="ECO:0000313" key="2">
    <source>
        <dbReference type="EMBL" id="VDM80890.1"/>
    </source>
</evidence>
<keyword evidence="3" id="KW-1185">Reference proteome</keyword>
<accession>A0A3P7J659</accession>
<sequence length="67" mass="7872">MRTRKKREDGSDVQRLGSLNSELGTMPYEFPSQPDKKDGDKEAKQSQQEQKDGYDQKDMNDFKDHDY</sequence>
<dbReference type="EMBL" id="UYYB01110573">
    <property type="protein sequence ID" value="VDM80890.1"/>
    <property type="molecule type" value="Genomic_DNA"/>
</dbReference>
<reference evidence="2 3" key="1">
    <citation type="submission" date="2018-11" db="EMBL/GenBank/DDBJ databases">
        <authorList>
            <consortium name="Pathogen Informatics"/>
        </authorList>
    </citation>
    <scope>NUCLEOTIDE SEQUENCE [LARGE SCALE GENOMIC DNA]</scope>
</reference>
<feature type="compositionally biased region" description="Basic and acidic residues" evidence="1">
    <location>
        <begin position="1"/>
        <end position="12"/>
    </location>
</feature>
<gene>
    <name evidence="2" type="ORF">SVUK_LOCUS15888</name>
</gene>
<organism evidence="2 3">
    <name type="scientific">Strongylus vulgaris</name>
    <name type="common">Blood worm</name>
    <dbReference type="NCBI Taxonomy" id="40348"/>
    <lineage>
        <taxon>Eukaryota</taxon>
        <taxon>Metazoa</taxon>
        <taxon>Ecdysozoa</taxon>
        <taxon>Nematoda</taxon>
        <taxon>Chromadorea</taxon>
        <taxon>Rhabditida</taxon>
        <taxon>Rhabditina</taxon>
        <taxon>Rhabditomorpha</taxon>
        <taxon>Strongyloidea</taxon>
        <taxon>Strongylidae</taxon>
        <taxon>Strongylus</taxon>
    </lineage>
</organism>
<dbReference type="Proteomes" id="UP000270094">
    <property type="component" value="Unassembled WGS sequence"/>
</dbReference>
<dbReference type="AlphaFoldDB" id="A0A3P7J659"/>
<feature type="region of interest" description="Disordered" evidence="1">
    <location>
        <begin position="1"/>
        <end position="67"/>
    </location>
</feature>
<protein>
    <submittedName>
        <fullName evidence="2">Uncharacterized protein</fullName>
    </submittedName>
</protein>